<dbReference type="EC" id="2.4.1.17" evidence="6"/>
<comment type="similarity">
    <text evidence="1 5">Belongs to the UDP-glycosyltransferase family.</text>
</comment>
<sequence>YVAFGSIVDWTIAPPNVIKSFIEAFNSLVDYRVIWSIKIKLPKRLASHVMTISWAPQSAILHDNRTKLFFTHAGLKSVKEAICAGVPLLTIPFFADQMKNSLLAYQCGFAEIIHKRKITSTKLLSAMLQILQNDTYQQRMLSVRSIYTDRIMAPLKVETFWVERILRSKSAEVAFRMRAVEMPWIPYLCFDVTLMRNRRGISVVNRITSMDQVELGSNLENILKFFTKIKCKRETDCNDLNALEANQFPAEKNYLTNFFIFIAFLQQVVSAVYNIRQLSMNKINSYLTMMMSINTDERTGRYLYIHPIAFAIFVAVPLDRFRVLSLSFLSTLIPTSFKNDFSETIKLSLELTIDVEIINTEMK</sequence>
<dbReference type="PANTHER" id="PTHR48043:SF119">
    <property type="entry name" value="UDP-GLUCURONOSYLTRANSFERASE"/>
    <property type="match status" value="1"/>
</dbReference>
<dbReference type="WBParaSite" id="ALUE_0001169701-mRNA-1">
    <property type="protein sequence ID" value="ALUE_0001169701-mRNA-1"/>
    <property type="gene ID" value="ALUE_0001169701"/>
</dbReference>
<evidence type="ECO:0000256" key="2">
    <source>
        <dbReference type="ARBA" id="ARBA00022676"/>
    </source>
</evidence>
<proteinExistence type="inferred from homology"/>
<dbReference type="GO" id="GO:0015020">
    <property type="term" value="F:glucuronosyltransferase activity"/>
    <property type="evidence" value="ECO:0007669"/>
    <property type="project" value="UniProtKB-EC"/>
</dbReference>
<evidence type="ECO:0000256" key="1">
    <source>
        <dbReference type="ARBA" id="ARBA00009995"/>
    </source>
</evidence>
<dbReference type="PROSITE" id="PS00375">
    <property type="entry name" value="UDPGT"/>
    <property type="match status" value="1"/>
</dbReference>
<keyword evidence="3 5" id="KW-0808">Transferase</keyword>
<reference evidence="8" key="1">
    <citation type="submission" date="2023-03" db="UniProtKB">
        <authorList>
            <consortium name="WormBaseParasite"/>
        </authorList>
    </citation>
    <scope>IDENTIFICATION</scope>
</reference>
<evidence type="ECO:0000256" key="4">
    <source>
        <dbReference type="ARBA" id="ARBA00047475"/>
    </source>
</evidence>
<evidence type="ECO:0000256" key="6">
    <source>
        <dbReference type="RuleBase" id="RU362059"/>
    </source>
</evidence>
<dbReference type="GO" id="GO:0016020">
    <property type="term" value="C:membrane"/>
    <property type="evidence" value="ECO:0007669"/>
    <property type="project" value="UniProtKB-SubCell"/>
</dbReference>
<dbReference type="AlphaFoldDB" id="A0A9J2PP07"/>
<dbReference type="PANTHER" id="PTHR48043">
    <property type="entry name" value="EG:EG0003.4 PROTEIN-RELATED"/>
    <property type="match status" value="1"/>
</dbReference>
<keyword evidence="7" id="KW-1185">Reference proteome</keyword>
<evidence type="ECO:0000313" key="8">
    <source>
        <dbReference type="WBParaSite" id="ALUE_0001169701-mRNA-1"/>
    </source>
</evidence>
<accession>A0A9J2PP07</accession>
<dbReference type="CDD" id="cd03784">
    <property type="entry name" value="GT1_Gtf-like"/>
    <property type="match status" value="1"/>
</dbReference>
<dbReference type="InterPro" id="IPR050271">
    <property type="entry name" value="UDP-glycosyltransferase"/>
</dbReference>
<protein>
    <recommendedName>
        <fullName evidence="6">UDP-glucuronosyltransferase</fullName>
        <ecNumber evidence="6">2.4.1.17</ecNumber>
    </recommendedName>
</protein>
<dbReference type="Gene3D" id="3.40.50.2000">
    <property type="entry name" value="Glycogen Phosphorylase B"/>
    <property type="match status" value="1"/>
</dbReference>
<dbReference type="SUPFAM" id="SSF53756">
    <property type="entry name" value="UDP-Glycosyltransferase/glycogen phosphorylase"/>
    <property type="match status" value="1"/>
</dbReference>
<dbReference type="Proteomes" id="UP000036681">
    <property type="component" value="Unplaced"/>
</dbReference>
<comment type="catalytic activity">
    <reaction evidence="4 6">
        <text>glucuronate acceptor + UDP-alpha-D-glucuronate = acceptor beta-D-glucuronoside + UDP + H(+)</text>
        <dbReference type="Rhea" id="RHEA:21032"/>
        <dbReference type="ChEBI" id="CHEBI:15378"/>
        <dbReference type="ChEBI" id="CHEBI:58052"/>
        <dbReference type="ChEBI" id="CHEBI:58223"/>
        <dbReference type="ChEBI" id="CHEBI:132367"/>
        <dbReference type="ChEBI" id="CHEBI:132368"/>
        <dbReference type="EC" id="2.4.1.17"/>
    </reaction>
</comment>
<dbReference type="InterPro" id="IPR002213">
    <property type="entry name" value="UDP_glucos_trans"/>
</dbReference>
<evidence type="ECO:0000313" key="7">
    <source>
        <dbReference type="Proteomes" id="UP000036681"/>
    </source>
</evidence>
<evidence type="ECO:0000256" key="5">
    <source>
        <dbReference type="RuleBase" id="RU003718"/>
    </source>
</evidence>
<dbReference type="Pfam" id="PF00201">
    <property type="entry name" value="UDPGT"/>
    <property type="match status" value="1"/>
</dbReference>
<dbReference type="InterPro" id="IPR035595">
    <property type="entry name" value="UDP_glycos_trans_CS"/>
</dbReference>
<comment type="subcellular location">
    <subcellularLocation>
        <location evidence="6">Membrane</location>
        <topology evidence="6">Single-pass membrane protein</topology>
    </subcellularLocation>
</comment>
<keyword evidence="2 5" id="KW-0328">Glycosyltransferase</keyword>
<name>A0A9J2PP07_ASCLU</name>
<organism evidence="7 8">
    <name type="scientific">Ascaris lumbricoides</name>
    <name type="common">Giant roundworm</name>
    <dbReference type="NCBI Taxonomy" id="6252"/>
    <lineage>
        <taxon>Eukaryota</taxon>
        <taxon>Metazoa</taxon>
        <taxon>Ecdysozoa</taxon>
        <taxon>Nematoda</taxon>
        <taxon>Chromadorea</taxon>
        <taxon>Rhabditida</taxon>
        <taxon>Spirurina</taxon>
        <taxon>Ascaridomorpha</taxon>
        <taxon>Ascaridoidea</taxon>
        <taxon>Ascarididae</taxon>
        <taxon>Ascaris</taxon>
    </lineage>
</organism>
<evidence type="ECO:0000256" key="3">
    <source>
        <dbReference type="ARBA" id="ARBA00022679"/>
    </source>
</evidence>